<feature type="compositionally biased region" description="Polar residues" evidence="1">
    <location>
        <begin position="431"/>
        <end position="440"/>
    </location>
</feature>
<dbReference type="RefSeq" id="XP_018192442.1">
    <property type="nucleotide sequence ID" value="XM_018331685.1"/>
</dbReference>
<sequence>MDELVAQFTGITGTTPQRATQYLRLTDGNLEQAMQLFFESDGLDLEGSENPSTSATGSGAQSGGTRETGSSYRTDENGVINIDSDDEDRRPERTQSGRHISANFEDDEAMARRLQEELFSGGDMTGGADADGIRAPMARTTETLVGPDADWGSDPTDMRAAVEEQMLARRRPQGRPGIFNQRATATSVWGQGADSSARRQNLAEATAGASETSSKSSLLAEMYRPPFELMYRLPWDDARQEGRESEKWILVNVQDPAIFDCQILNRDLWKNDSIRDTVKENFIFLQYSKDDPRGTPYVQYYFQARDVQEAYPHIAIVDPRTGEQMKVWSGPPAPKAMDFLMQLHEFLDRYSLKANVRNPVATRKPEKKAMDVDRMTEEEMLQMAMQNSLANQPTEGMREPDPDDLTRGHEEEGSKGKGRAADAMSIDERQTGNVPSNESVFSRIASDKPHTEPGPDPTSTTRIQFRHPGGRIIRRFALGDPVRRLFEWLKADPIEGKDGVEFDLVCIGKNLLEVLDHTVEEAGLKNATVMVEFIEG</sequence>
<dbReference type="PANTHER" id="PTHR23322">
    <property type="entry name" value="FAS-ASSOCIATED PROTEIN"/>
    <property type="match status" value="1"/>
</dbReference>
<dbReference type="PROSITE" id="PS50033">
    <property type="entry name" value="UBX"/>
    <property type="match status" value="1"/>
</dbReference>
<dbReference type="FunCoup" id="A0A165K1M2">
    <property type="interactions" value="944"/>
</dbReference>
<dbReference type="Pfam" id="PF14555">
    <property type="entry name" value="UBA_4"/>
    <property type="match status" value="1"/>
</dbReference>
<dbReference type="OrthoDB" id="270602at2759"/>
<dbReference type="PANTHER" id="PTHR23322:SF6">
    <property type="entry name" value="UBX DOMAIN-CONTAINING PROTEIN 7"/>
    <property type="match status" value="1"/>
</dbReference>
<gene>
    <name evidence="3" type="ORF">L228DRAFT_243423</name>
</gene>
<dbReference type="SUPFAM" id="SSF52833">
    <property type="entry name" value="Thioredoxin-like"/>
    <property type="match status" value="1"/>
</dbReference>
<dbReference type="GO" id="GO:0043130">
    <property type="term" value="F:ubiquitin binding"/>
    <property type="evidence" value="ECO:0007669"/>
    <property type="project" value="TreeGrafter"/>
</dbReference>
<accession>A0A165K1M2</accession>
<organism evidence="3 4">
    <name type="scientific">Xylona heveae (strain CBS 132557 / TC161)</name>
    <dbReference type="NCBI Taxonomy" id="1328760"/>
    <lineage>
        <taxon>Eukaryota</taxon>
        <taxon>Fungi</taxon>
        <taxon>Dikarya</taxon>
        <taxon>Ascomycota</taxon>
        <taxon>Pezizomycotina</taxon>
        <taxon>Xylonomycetes</taxon>
        <taxon>Xylonales</taxon>
        <taxon>Xylonaceae</taxon>
        <taxon>Xylona</taxon>
    </lineage>
</organism>
<dbReference type="SMART" id="SM00594">
    <property type="entry name" value="UAS"/>
    <property type="match status" value="1"/>
</dbReference>
<dbReference type="InterPro" id="IPR036249">
    <property type="entry name" value="Thioredoxin-like_sf"/>
</dbReference>
<dbReference type="SUPFAM" id="SSF46934">
    <property type="entry name" value="UBA-like"/>
    <property type="match status" value="1"/>
</dbReference>
<evidence type="ECO:0000259" key="2">
    <source>
        <dbReference type="PROSITE" id="PS50033"/>
    </source>
</evidence>
<dbReference type="GO" id="GO:0043161">
    <property type="term" value="P:proteasome-mediated ubiquitin-dependent protein catabolic process"/>
    <property type="evidence" value="ECO:0007669"/>
    <property type="project" value="TreeGrafter"/>
</dbReference>
<feature type="compositionally biased region" description="Basic and acidic residues" evidence="1">
    <location>
        <begin position="396"/>
        <end position="415"/>
    </location>
</feature>
<dbReference type="AlphaFoldDB" id="A0A165K1M2"/>
<dbReference type="Gene3D" id="1.10.8.10">
    <property type="entry name" value="DNA helicase RuvA subunit, C-terminal domain"/>
    <property type="match status" value="1"/>
</dbReference>
<evidence type="ECO:0000313" key="3">
    <source>
        <dbReference type="EMBL" id="KZF26887.1"/>
    </source>
</evidence>
<feature type="region of interest" description="Disordered" evidence="1">
    <location>
        <begin position="43"/>
        <end position="108"/>
    </location>
</feature>
<dbReference type="Pfam" id="PF00789">
    <property type="entry name" value="UBX"/>
    <property type="match status" value="1"/>
</dbReference>
<reference evidence="3 4" key="1">
    <citation type="journal article" date="2016" name="Fungal Biol.">
        <title>The genome of Xylona heveae provides a window into fungal endophytism.</title>
        <authorList>
            <person name="Gazis R."/>
            <person name="Kuo A."/>
            <person name="Riley R."/>
            <person name="LaButti K."/>
            <person name="Lipzen A."/>
            <person name="Lin J."/>
            <person name="Amirebrahimi M."/>
            <person name="Hesse C.N."/>
            <person name="Spatafora J.W."/>
            <person name="Henrissat B."/>
            <person name="Hainaut M."/>
            <person name="Grigoriev I.V."/>
            <person name="Hibbett D.S."/>
        </authorList>
    </citation>
    <scope>NUCLEOTIDE SEQUENCE [LARGE SCALE GENOMIC DNA]</scope>
    <source>
        <strain evidence="3 4">TC161</strain>
    </source>
</reference>
<dbReference type="STRING" id="1328760.A0A165K1M2"/>
<dbReference type="Gene3D" id="3.40.30.10">
    <property type="entry name" value="Glutaredoxin"/>
    <property type="match status" value="1"/>
</dbReference>
<dbReference type="InParanoid" id="A0A165K1M2"/>
<dbReference type="SUPFAM" id="SSF54236">
    <property type="entry name" value="Ubiquitin-like"/>
    <property type="match status" value="1"/>
</dbReference>
<dbReference type="Proteomes" id="UP000076632">
    <property type="component" value="Unassembled WGS sequence"/>
</dbReference>
<feature type="domain" description="UBX" evidence="2">
    <location>
        <begin position="456"/>
        <end position="532"/>
    </location>
</feature>
<dbReference type="Gene3D" id="3.10.20.90">
    <property type="entry name" value="Phosphatidylinositol 3-kinase Catalytic Subunit, Chain A, domain 1"/>
    <property type="match status" value="1"/>
</dbReference>
<dbReference type="InterPro" id="IPR001012">
    <property type="entry name" value="UBX_dom"/>
</dbReference>
<dbReference type="EMBL" id="KV407454">
    <property type="protein sequence ID" value="KZF26887.1"/>
    <property type="molecule type" value="Genomic_DNA"/>
</dbReference>
<dbReference type="CDD" id="cd14348">
    <property type="entry name" value="UBA_p47"/>
    <property type="match status" value="1"/>
</dbReference>
<name>A0A165K1M2_XYLHT</name>
<feature type="region of interest" description="Disordered" evidence="1">
    <location>
        <begin position="389"/>
        <end position="464"/>
    </location>
</feature>
<dbReference type="InterPro" id="IPR029071">
    <property type="entry name" value="Ubiquitin-like_domsf"/>
</dbReference>
<dbReference type="CDD" id="cd02958">
    <property type="entry name" value="UAS"/>
    <property type="match status" value="1"/>
</dbReference>
<dbReference type="CDD" id="cd01767">
    <property type="entry name" value="UBX"/>
    <property type="match status" value="1"/>
</dbReference>
<dbReference type="InterPro" id="IPR009060">
    <property type="entry name" value="UBA-like_sf"/>
</dbReference>
<dbReference type="GeneID" id="28896822"/>
<protein>
    <recommendedName>
        <fullName evidence="2">UBX domain-containing protein</fullName>
    </recommendedName>
</protein>
<dbReference type="OMA" id="PAIFDCQ"/>
<dbReference type="Pfam" id="PF13899">
    <property type="entry name" value="Thioredoxin_7"/>
    <property type="match status" value="1"/>
</dbReference>
<evidence type="ECO:0000313" key="4">
    <source>
        <dbReference type="Proteomes" id="UP000076632"/>
    </source>
</evidence>
<feature type="compositionally biased region" description="Low complexity" evidence="1">
    <location>
        <begin position="52"/>
        <end position="65"/>
    </location>
</feature>
<dbReference type="InterPro" id="IPR006577">
    <property type="entry name" value="UAS"/>
</dbReference>
<dbReference type="GO" id="GO:0005634">
    <property type="term" value="C:nucleus"/>
    <property type="evidence" value="ECO:0007669"/>
    <property type="project" value="TreeGrafter"/>
</dbReference>
<dbReference type="InterPro" id="IPR050730">
    <property type="entry name" value="UBX_domain-protein"/>
</dbReference>
<evidence type="ECO:0000256" key="1">
    <source>
        <dbReference type="SAM" id="MobiDB-lite"/>
    </source>
</evidence>
<proteinExistence type="predicted"/>
<keyword evidence="4" id="KW-1185">Reference proteome</keyword>